<evidence type="ECO:0000313" key="5">
    <source>
        <dbReference type="Proteomes" id="UP001497497"/>
    </source>
</evidence>
<dbReference type="GO" id="GO:0005794">
    <property type="term" value="C:Golgi apparatus"/>
    <property type="evidence" value="ECO:0007669"/>
    <property type="project" value="TreeGrafter"/>
</dbReference>
<dbReference type="GO" id="GO:0031267">
    <property type="term" value="F:small GTPase binding"/>
    <property type="evidence" value="ECO:0007669"/>
    <property type="project" value="TreeGrafter"/>
</dbReference>
<dbReference type="AlphaFoldDB" id="A0AAV2HV81"/>
<evidence type="ECO:0000256" key="2">
    <source>
        <dbReference type="SAM" id="MobiDB-lite"/>
    </source>
</evidence>
<evidence type="ECO:0000313" key="4">
    <source>
        <dbReference type="EMBL" id="CAL1537450.1"/>
    </source>
</evidence>
<dbReference type="PROSITE" id="PS50913">
    <property type="entry name" value="GRIP"/>
    <property type="match status" value="1"/>
</dbReference>
<feature type="non-terminal residue" evidence="4">
    <location>
        <position position="714"/>
    </location>
</feature>
<sequence length="714" mass="82687">SSQLRELNSLLEDRNSVLSNLEKDVKEMKEVQQSEREKHEFELQEKDQKCSELESQLMAKNQLLSELEIKVNETNNKCSDLESLLDKTNKVLESEQHKHAELEIKVQSASQVNLQLEEILSEKQNLEMKLSDLMLQKEELKKKLDEALNSARAQIENKDSEVKSLEEVMQQTYELKLTQLKEEHAAEISELSVKMESQSSAKVAEYKKKAESYISQVKKQLQDEKISATGQQEEIISKLEATIGTLNSEITDLRQLKEKLVSNHEQELTDVKRQFEELIQSKDIQVNDYIQKGKDSQLNQDKLVEKIASLETVISNQLEKISALERRKEETSSEADHEIEGLRSKNERLEQEFQALKTDKEEELVALESSWSQKLREVERVHQADLDNQASEHAFKLKHLVKELSQQMSEKEREFEATFREAIDKSTRGEQGMLREHQADVDELRKEILERDERIQELHVEYKAKLQTLEEAQALKVKELETVLATVRQENQQMGMQHWQVEQRPEMFEEIVQQNQAALTAFQKGTSGDTTYLQQQVIHLSQQLEQLKQKHKLELAEAYSGVEMGQGTLPQPLVAAPVQQSRDMSQQDLSIELQDLELHNIDLQAQLSHLNGELSQHKIKERELLKKLEKMERLSKGITDDDDPPLNLDSSYMNHDESALFREPTEFEYLKNILYEYMMGKETKTLTKVIATVVRFSEEQTKNVLSKAAESKLV</sequence>
<dbReference type="GO" id="GO:0048193">
    <property type="term" value="P:Golgi vesicle transport"/>
    <property type="evidence" value="ECO:0007669"/>
    <property type="project" value="TreeGrafter"/>
</dbReference>
<evidence type="ECO:0000256" key="1">
    <source>
        <dbReference type="SAM" id="Coils"/>
    </source>
</evidence>
<dbReference type="PANTHER" id="PTHR19327:SF0">
    <property type="entry name" value="GOLGIN SUBFAMILY A MEMBER 4"/>
    <property type="match status" value="1"/>
</dbReference>
<dbReference type="InterPro" id="IPR000237">
    <property type="entry name" value="GRIP_dom"/>
</dbReference>
<feature type="domain" description="GRIP" evidence="3">
    <location>
        <begin position="660"/>
        <end position="707"/>
    </location>
</feature>
<evidence type="ECO:0000259" key="3">
    <source>
        <dbReference type="PROSITE" id="PS50913"/>
    </source>
</evidence>
<comment type="caution">
    <text evidence="4">The sequence shown here is derived from an EMBL/GenBank/DDBJ whole genome shotgun (WGS) entry which is preliminary data.</text>
</comment>
<gene>
    <name evidence="4" type="ORF">GSLYS_00011363001</name>
</gene>
<organism evidence="4 5">
    <name type="scientific">Lymnaea stagnalis</name>
    <name type="common">Great pond snail</name>
    <name type="synonym">Helix stagnalis</name>
    <dbReference type="NCBI Taxonomy" id="6523"/>
    <lineage>
        <taxon>Eukaryota</taxon>
        <taxon>Metazoa</taxon>
        <taxon>Spiralia</taxon>
        <taxon>Lophotrochozoa</taxon>
        <taxon>Mollusca</taxon>
        <taxon>Gastropoda</taxon>
        <taxon>Heterobranchia</taxon>
        <taxon>Euthyneura</taxon>
        <taxon>Panpulmonata</taxon>
        <taxon>Hygrophila</taxon>
        <taxon>Lymnaeoidea</taxon>
        <taxon>Lymnaeidae</taxon>
        <taxon>Lymnaea</taxon>
    </lineage>
</organism>
<dbReference type="Pfam" id="PF01465">
    <property type="entry name" value="GRIP"/>
    <property type="match status" value="1"/>
</dbReference>
<keyword evidence="5" id="KW-1185">Reference proteome</keyword>
<dbReference type="SMART" id="SM00755">
    <property type="entry name" value="Grip"/>
    <property type="match status" value="1"/>
</dbReference>
<protein>
    <recommendedName>
        <fullName evidence="3">GRIP domain-containing protein</fullName>
    </recommendedName>
</protein>
<feature type="coiled-coil region" evidence="1">
    <location>
        <begin position="586"/>
        <end position="634"/>
    </location>
</feature>
<dbReference type="SUPFAM" id="SSF101283">
    <property type="entry name" value="GRIP domain"/>
    <property type="match status" value="1"/>
</dbReference>
<feature type="coiled-coil region" evidence="1">
    <location>
        <begin position="236"/>
        <end position="281"/>
    </location>
</feature>
<dbReference type="PANTHER" id="PTHR19327">
    <property type="entry name" value="GOLGIN"/>
    <property type="match status" value="1"/>
</dbReference>
<keyword evidence="1" id="KW-0175">Coiled coil</keyword>
<feature type="region of interest" description="Disordered" evidence="2">
    <location>
        <begin position="325"/>
        <end position="344"/>
    </location>
</feature>
<feature type="coiled-coil region" evidence="1">
    <location>
        <begin position="4"/>
        <end position="175"/>
    </location>
</feature>
<proteinExistence type="predicted"/>
<name>A0AAV2HV81_LYMST</name>
<feature type="coiled-coil region" evidence="1">
    <location>
        <begin position="394"/>
        <end position="475"/>
    </location>
</feature>
<accession>A0AAV2HV81</accession>
<reference evidence="4 5" key="1">
    <citation type="submission" date="2024-04" db="EMBL/GenBank/DDBJ databases">
        <authorList>
            <consortium name="Genoscope - CEA"/>
            <person name="William W."/>
        </authorList>
    </citation>
    <scope>NUCLEOTIDE SEQUENCE [LARGE SCALE GENOMIC DNA]</scope>
</reference>
<dbReference type="Proteomes" id="UP001497497">
    <property type="component" value="Unassembled WGS sequence"/>
</dbReference>
<dbReference type="EMBL" id="CAXITT010000262">
    <property type="protein sequence ID" value="CAL1537450.1"/>
    <property type="molecule type" value="Genomic_DNA"/>
</dbReference>
<dbReference type="Gene3D" id="1.10.220.60">
    <property type="entry name" value="GRIP domain"/>
    <property type="match status" value="1"/>
</dbReference>
<feature type="non-terminal residue" evidence="4">
    <location>
        <position position="1"/>
    </location>
</feature>